<name>A0A069CW19_WEIOS</name>
<keyword evidence="1" id="KW-0812">Transmembrane</keyword>
<keyword evidence="1" id="KW-0472">Membrane</keyword>
<evidence type="ECO:0000313" key="2">
    <source>
        <dbReference type="EMBL" id="GAK31413.1"/>
    </source>
</evidence>
<dbReference type="Proteomes" id="UP000030643">
    <property type="component" value="Unassembled WGS sequence"/>
</dbReference>
<sequence length="489" mass="54155">MLVILVVSLIYLFSRLNKLNFLTQDQLILGVTFFALMLILYILANNSRWWLAAVSLLAIGEMTVSTIWTLNQFSYLTNTEYQTYIRALQKVSRNFKPNHHTFYRVAQSFQRTKGDPLQGNYFGASTFSSALEHQQSDFMAAIGQPEGDNYVTYNSGTLLTDDLLGMRYLMQPTGNQAEQKGTPSNMATFPRWDTNGIYKIQQTTSDVVVSKNENALPLVFAASPNALNLRFKADDPLTNQNRLWDTLTGYNDNQVFTAVNFNQTSVDNLNAPGTITGAFLKKNNDDQPASISMTYTPKTDSPYYLSIGGQISADEASITVNGTPIAAIPSHRHTIVLALPAGVAGQPQNITFTLNKNELWLQNVSLYQSDQTAIAQGAEQLKANGITNMTFADTKITGDINLPANQNLVMTTIPYAKGWQIKIDGHVVTNNKVGGFFLAATTTPGKHHIELTFEAPYLKAGIIISAGTLLFTLGVLWTESFNQRHKKIY</sequence>
<protein>
    <submittedName>
        <fullName evidence="2">Putative membrane protein</fullName>
    </submittedName>
</protein>
<dbReference type="InterPro" id="IPR018580">
    <property type="entry name" value="Uncharacterised_YfhO"/>
</dbReference>
<feature type="transmembrane region" description="Helical" evidence="1">
    <location>
        <begin position="49"/>
        <end position="70"/>
    </location>
</feature>
<feature type="transmembrane region" description="Helical" evidence="1">
    <location>
        <begin position="27"/>
        <end position="44"/>
    </location>
</feature>
<dbReference type="eggNOG" id="COG4485">
    <property type="taxonomic scope" value="Bacteria"/>
</dbReference>
<keyword evidence="3" id="KW-1185">Reference proteome</keyword>
<dbReference type="PANTHER" id="PTHR38454:SF1">
    <property type="entry name" value="INTEGRAL MEMBRANE PROTEIN"/>
    <property type="match status" value="1"/>
</dbReference>
<evidence type="ECO:0000256" key="1">
    <source>
        <dbReference type="SAM" id="Phobius"/>
    </source>
</evidence>
<feature type="transmembrane region" description="Helical" evidence="1">
    <location>
        <begin position="457"/>
        <end position="477"/>
    </location>
</feature>
<dbReference type="Pfam" id="PF09586">
    <property type="entry name" value="YfhO"/>
    <property type="match status" value="1"/>
</dbReference>
<reference evidence="3" key="1">
    <citation type="journal article" date="2014" name="Genome Announc.">
        <title>Draft genome sequence of Weissella oryzae SG25T, isolated from fermented rice grains.</title>
        <authorList>
            <person name="Tanizawa Y."/>
            <person name="Fujisawa T."/>
            <person name="Mochizuki T."/>
            <person name="Kaminuma E."/>
            <person name="Suzuki Y."/>
            <person name="Nakamura Y."/>
            <person name="Tohno M."/>
        </authorList>
    </citation>
    <scope>NUCLEOTIDE SEQUENCE [LARGE SCALE GENOMIC DNA]</scope>
    <source>
        <strain evidence="3">DSM 25784 / JCM 18191 / LMG 30913 / SG25</strain>
    </source>
</reference>
<keyword evidence="1" id="KW-1133">Transmembrane helix</keyword>
<dbReference type="STRING" id="1329250.WOSG25_091120"/>
<organism evidence="2 3">
    <name type="scientific">Weissella oryzae (strain DSM 25784 / JCM 18191 / LMG 30913 / SG25)</name>
    <dbReference type="NCBI Taxonomy" id="1329250"/>
    <lineage>
        <taxon>Bacteria</taxon>
        <taxon>Bacillati</taxon>
        <taxon>Bacillota</taxon>
        <taxon>Bacilli</taxon>
        <taxon>Lactobacillales</taxon>
        <taxon>Lactobacillaceae</taxon>
        <taxon>Weissella</taxon>
    </lineage>
</organism>
<dbReference type="EMBL" id="DF820492">
    <property type="protein sequence ID" value="GAK31413.1"/>
    <property type="molecule type" value="Genomic_DNA"/>
</dbReference>
<dbReference type="PANTHER" id="PTHR38454">
    <property type="entry name" value="INTEGRAL MEMBRANE PROTEIN-RELATED"/>
    <property type="match status" value="1"/>
</dbReference>
<evidence type="ECO:0000313" key="3">
    <source>
        <dbReference type="Proteomes" id="UP000030643"/>
    </source>
</evidence>
<proteinExistence type="predicted"/>
<gene>
    <name evidence="2" type="ORF">WOSG25_091120</name>
</gene>
<dbReference type="AlphaFoldDB" id="A0A069CW19"/>
<accession>A0A069CW19</accession>